<gene>
    <name evidence="5" type="ORF">NKW50_04375</name>
</gene>
<dbReference type="RefSeq" id="WP_165991373.1">
    <property type="nucleotide sequence ID" value="NZ_JAMYZY010000004.1"/>
</dbReference>
<accession>A0ABT1EXZ5</accession>
<name>A0ABT1EXZ5_9PROT</name>
<comment type="caution">
    <text evidence="5">The sequence shown here is derived from an EMBL/GenBank/DDBJ whole genome shotgun (WGS) entry which is preliminary data.</text>
</comment>
<keyword evidence="1 5" id="KW-0808">Transferase</keyword>
<protein>
    <submittedName>
        <fullName evidence="5">NTP transferase domain-containing protein</fullName>
    </submittedName>
</protein>
<dbReference type="Pfam" id="PF12804">
    <property type="entry name" value="NTP_transf_3"/>
    <property type="match status" value="1"/>
</dbReference>
<dbReference type="GO" id="GO:0016740">
    <property type="term" value="F:transferase activity"/>
    <property type="evidence" value="ECO:0007669"/>
    <property type="project" value="UniProtKB-KW"/>
</dbReference>
<evidence type="ECO:0000256" key="1">
    <source>
        <dbReference type="ARBA" id="ARBA00022679"/>
    </source>
</evidence>
<feature type="domain" description="MobA-like NTP transferase" evidence="4">
    <location>
        <begin position="6"/>
        <end position="106"/>
    </location>
</feature>
<keyword evidence="6" id="KW-1185">Reference proteome</keyword>
<dbReference type="PANTHER" id="PTHR43584:SF8">
    <property type="entry name" value="N-ACETYLMURAMATE ALPHA-1-PHOSPHATE URIDYLYLTRANSFERASE"/>
    <property type="match status" value="1"/>
</dbReference>
<keyword evidence="3" id="KW-0460">Magnesium</keyword>
<evidence type="ECO:0000256" key="3">
    <source>
        <dbReference type="ARBA" id="ARBA00022842"/>
    </source>
</evidence>
<dbReference type="Gene3D" id="3.90.550.10">
    <property type="entry name" value="Spore Coat Polysaccharide Biosynthesis Protein SpsA, Chain A"/>
    <property type="match status" value="1"/>
</dbReference>
<evidence type="ECO:0000259" key="4">
    <source>
        <dbReference type="Pfam" id="PF12804"/>
    </source>
</evidence>
<dbReference type="SUPFAM" id="SSF53448">
    <property type="entry name" value="Nucleotide-diphospho-sugar transferases"/>
    <property type="match status" value="1"/>
</dbReference>
<dbReference type="SUPFAM" id="SSF56112">
    <property type="entry name" value="Protein kinase-like (PK-like)"/>
    <property type="match status" value="1"/>
</dbReference>
<dbReference type="Proteomes" id="UP001523528">
    <property type="component" value="Unassembled WGS sequence"/>
</dbReference>
<dbReference type="InterPro" id="IPR025877">
    <property type="entry name" value="MobA-like_NTP_Trfase"/>
</dbReference>
<evidence type="ECO:0000256" key="2">
    <source>
        <dbReference type="ARBA" id="ARBA00022695"/>
    </source>
</evidence>
<evidence type="ECO:0000313" key="6">
    <source>
        <dbReference type="Proteomes" id="UP001523528"/>
    </source>
</evidence>
<sequence>MQPLHVIVQAGGRGSRLRHHTWNKPKCLVSVNGKPILYHLFDRFPDAHFVIIGDYLHEQLKKYLQINPPDVPYKLVQASGKGTLSGVSQALDYIPAQAPLVLTWSDLIIGNLPPWPQTDLPVVCTTDSFTCRWTVAPDGTFHEQVGSKDGIPGMFYFSHASAFPKPPVQGEFMKWFAANVKLSVLLNCPDMEELGEFSSIEESNDRAGFCRFFNKVEIKETQVIKTVVDPQYNSLHEKEIAWYSAAQALGFRRIPKIFSKNPLVLERISGQHAYDIKDFTKRERRAVMADYLDSLIALHELDRAPANAGAVKEVYLNKTVQRVESVSDIIIGFENDTMTINGRKCRNVFSIKYMGILQSILHELAVEEFVPIHGDATFSNTLIDDKLRVWFIDPRGYFDKPGIMGDAWYDFAKVYYSAVGGYDFFNRRKFKLHIDHETVEVLMEESSFYETAQEIFAEYFGKDLARIKILHGLIWLSFSGYAKDDIDSVMGSFYMGLYWLEDGLSAL</sequence>
<dbReference type="EMBL" id="JAMYZZ010000004">
    <property type="protein sequence ID" value="MCP1257825.1"/>
    <property type="molecule type" value="Genomic_DNA"/>
</dbReference>
<evidence type="ECO:0000313" key="5">
    <source>
        <dbReference type="EMBL" id="MCP1257825.1"/>
    </source>
</evidence>
<dbReference type="InterPro" id="IPR011009">
    <property type="entry name" value="Kinase-like_dom_sf"/>
</dbReference>
<reference evidence="5 6" key="1">
    <citation type="submission" date="2022-06" db="EMBL/GenBank/DDBJ databases">
        <title>Acetobacer genomes from food samples.</title>
        <authorList>
            <person name="Sombolestani A."/>
        </authorList>
    </citation>
    <scope>NUCLEOTIDE SEQUENCE [LARGE SCALE GENOMIC DNA]</scope>
    <source>
        <strain evidence="5 6">R-83285</strain>
    </source>
</reference>
<dbReference type="InterPro" id="IPR029044">
    <property type="entry name" value="Nucleotide-diphossugar_trans"/>
</dbReference>
<dbReference type="PANTHER" id="PTHR43584">
    <property type="entry name" value="NUCLEOTIDYL TRANSFERASE"/>
    <property type="match status" value="1"/>
</dbReference>
<proteinExistence type="predicted"/>
<organism evidence="5 6">
    <name type="scientific">Acetobacter lambici</name>
    <dbReference type="NCBI Taxonomy" id="1332824"/>
    <lineage>
        <taxon>Bacteria</taxon>
        <taxon>Pseudomonadati</taxon>
        <taxon>Pseudomonadota</taxon>
        <taxon>Alphaproteobacteria</taxon>
        <taxon>Acetobacterales</taxon>
        <taxon>Acetobacteraceae</taxon>
        <taxon>Acetobacter</taxon>
    </lineage>
</organism>
<dbReference type="InterPro" id="IPR050065">
    <property type="entry name" value="GlmU-like"/>
</dbReference>
<keyword evidence="2" id="KW-0548">Nucleotidyltransferase</keyword>